<dbReference type="STRING" id="1348774.AB433_16985"/>
<evidence type="ECO:0000256" key="2">
    <source>
        <dbReference type="SAM" id="Phobius"/>
    </source>
</evidence>
<reference evidence="3 4" key="1">
    <citation type="submission" date="2015-06" db="EMBL/GenBank/DDBJ databases">
        <authorList>
            <person name="Zeng Y."/>
            <person name="Huang Y."/>
        </authorList>
    </citation>
    <scope>NUCLEOTIDE SEQUENCE [LARGE SCALE GENOMIC DNA]</scope>
    <source>
        <strain evidence="3 4">PQ-2</strain>
    </source>
</reference>
<feature type="transmembrane region" description="Helical" evidence="2">
    <location>
        <begin position="49"/>
        <end position="71"/>
    </location>
</feature>
<feature type="compositionally biased region" description="Basic and acidic residues" evidence="1">
    <location>
        <begin position="1"/>
        <end position="11"/>
    </location>
</feature>
<proteinExistence type="predicted"/>
<dbReference type="RefSeq" id="WP_047822700.1">
    <property type="nucleotide sequence ID" value="NZ_CP011770.1"/>
</dbReference>
<evidence type="ECO:0000256" key="1">
    <source>
        <dbReference type="SAM" id="MobiDB-lite"/>
    </source>
</evidence>
<dbReference type="EMBL" id="CP011770">
    <property type="protein sequence ID" value="AKM11287.1"/>
    <property type="molecule type" value="Genomic_DNA"/>
</dbReference>
<keyword evidence="2" id="KW-0472">Membrane</keyword>
<keyword evidence="2" id="KW-1133">Transmembrane helix</keyword>
<protein>
    <submittedName>
        <fullName evidence="3">Uncharacterized protein</fullName>
    </submittedName>
</protein>
<organism evidence="3 4">
    <name type="scientific">Croceicoccus naphthovorans</name>
    <dbReference type="NCBI Taxonomy" id="1348774"/>
    <lineage>
        <taxon>Bacteria</taxon>
        <taxon>Pseudomonadati</taxon>
        <taxon>Pseudomonadota</taxon>
        <taxon>Alphaproteobacteria</taxon>
        <taxon>Sphingomonadales</taxon>
        <taxon>Erythrobacteraceae</taxon>
        <taxon>Croceicoccus</taxon>
    </lineage>
</organism>
<dbReference type="Proteomes" id="UP000035287">
    <property type="component" value="Chromosome"/>
</dbReference>
<evidence type="ECO:0000313" key="3">
    <source>
        <dbReference type="EMBL" id="AKM11287.1"/>
    </source>
</evidence>
<feature type="region of interest" description="Disordered" evidence="1">
    <location>
        <begin position="1"/>
        <end position="33"/>
    </location>
</feature>
<evidence type="ECO:0000313" key="4">
    <source>
        <dbReference type="Proteomes" id="UP000035287"/>
    </source>
</evidence>
<gene>
    <name evidence="3" type="ORF">AB433_16985</name>
</gene>
<keyword evidence="2" id="KW-0812">Transmembrane</keyword>
<dbReference type="KEGG" id="cna:AB433_16985"/>
<dbReference type="AlphaFoldDB" id="A0A0G3XJB8"/>
<name>A0A0G3XJB8_9SPHN</name>
<sequence>MDMQSRRERASAKVGNAPVIPEPRNGRAAKGDARPAAAIPALEKRRLQCYLALMLGDIVAVFASFAFGSLFHPVSFAIQHSLTHR</sequence>
<accession>A0A0G3XJB8</accession>
<keyword evidence="4" id="KW-1185">Reference proteome</keyword>
<dbReference type="PATRIC" id="fig|1348774.3.peg.3570"/>